<evidence type="ECO:0000256" key="1">
    <source>
        <dbReference type="ARBA" id="ARBA00004429"/>
    </source>
</evidence>
<keyword evidence="6 11" id="KW-1133">Transmembrane helix</keyword>
<accession>A0A7W9ZF85</accession>
<evidence type="ECO:0000259" key="12">
    <source>
        <dbReference type="PROSITE" id="PS50111"/>
    </source>
</evidence>
<dbReference type="InterPro" id="IPR033479">
    <property type="entry name" value="dCache_1"/>
</dbReference>
<feature type="transmembrane region" description="Helical" evidence="11">
    <location>
        <begin position="282"/>
        <end position="302"/>
    </location>
</feature>
<evidence type="ECO:0000313" key="16">
    <source>
        <dbReference type="Proteomes" id="UP000544872"/>
    </source>
</evidence>
<dbReference type="PROSITE" id="PS50192">
    <property type="entry name" value="T_SNARE"/>
    <property type="match status" value="1"/>
</dbReference>
<evidence type="ECO:0000256" key="6">
    <source>
        <dbReference type="ARBA" id="ARBA00022989"/>
    </source>
</evidence>
<protein>
    <submittedName>
        <fullName evidence="15">Methyl-accepting chemotaxis protein</fullName>
    </submittedName>
</protein>
<feature type="domain" description="T-SNARE coiled-coil homology" evidence="13">
    <location>
        <begin position="553"/>
        <end position="615"/>
    </location>
</feature>
<keyword evidence="8 10" id="KW-0807">Transducer</keyword>
<evidence type="ECO:0000313" key="15">
    <source>
        <dbReference type="EMBL" id="MBB6210397.1"/>
    </source>
</evidence>
<evidence type="ECO:0000256" key="11">
    <source>
        <dbReference type="SAM" id="Phobius"/>
    </source>
</evidence>
<dbReference type="Gene3D" id="3.30.450.20">
    <property type="entry name" value="PAS domain"/>
    <property type="match status" value="2"/>
</dbReference>
<evidence type="ECO:0000256" key="3">
    <source>
        <dbReference type="ARBA" id="ARBA00022500"/>
    </source>
</evidence>
<reference evidence="15 16" key="1">
    <citation type="submission" date="2020-08" db="EMBL/GenBank/DDBJ databases">
        <title>Genomic Encyclopedia of Type Strains, Phase IV (KMG-IV): sequencing the most valuable type-strain genomes for metagenomic binning, comparative biology and taxonomic classification.</title>
        <authorList>
            <person name="Goeker M."/>
        </authorList>
    </citation>
    <scope>NUCLEOTIDE SEQUENCE [LARGE SCALE GENOMIC DNA]</scope>
    <source>
        <strain evidence="15 16">DSM 11590</strain>
    </source>
</reference>
<evidence type="ECO:0000259" key="13">
    <source>
        <dbReference type="PROSITE" id="PS50192"/>
    </source>
</evidence>
<dbReference type="GO" id="GO:0005886">
    <property type="term" value="C:plasma membrane"/>
    <property type="evidence" value="ECO:0007669"/>
    <property type="project" value="UniProtKB-SubCell"/>
</dbReference>
<dbReference type="Pfam" id="PF00015">
    <property type="entry name" value="MCPsignal"/>
    <property type="match status" value="1"/>
</dbReference>
<feature type="domain" description="HAMP" evidence="14">
    <location>
        <begin position="308"/>
        <end position="361"/>
    </location>
</feature>
<evidence type="ECO:0000256" key="2">
    <source>
        <dbReference type="ARBA" id="ARBA00022475"/>
    </source>
</evidence>
<organism evidence="15 16">
    <name type="scientific">Novispirillum itersonii</name>
    <name type="common">Aquaspirillum itersonii</name>
    <dbReference type="NCBI Taxonomy" id="189"/>
    <lineage>
        <taxon>Bacteria</taxon>
        <taxon>Pseudomonadati</taxon>
        <taxon>Pseudomonadota</taxon>
        <taxon>Alphaproteobacteria</taxon>
        <taxon>Rhodospirillales</taxon>
        <taxon>Novispirillaceae</taxon>
        <taxon>Novispirillum</taxon>
    </lineage>
</organism>
<dbReference type="AlphaFoldDB" id="A0A7W9ZF85"/>
<dbReference type="RefSeq" id="WP_184263224.1">
    <property type="nucleotide sequence ID" value="NZ_JACIIX010000005.1"/>
</dbReference>
<name>A0A7W9ZF85_NOVIT</name>
<evidence type="ECO:0000256" key="8">
    <source>
        <dbReference type="ARBA" id="ARBA00023224"/>
    </source>
</evidence>
<comment type="caution">
    <text evidence="15">The sequence shown here is derived from an EMBL/GenBank/DDBJ whole genome shotgun (WGS) entry which is preliminary data.</text>
</comment>
<evidence type="ECO:0000256" key="4">
    <source>
        <dbReference type="ARBA" id="ARBA00022519"/>
    </source>
</evidence>
<evidence type="ECO:0000256" key="7">
    <source>
        <dbReference type="ARBA" id="ARBA00023136"/>
    </source>
</evidence>
<dbReference type="CDD" id="cd12913">
    <property type="entry name" value="PDC1_MCP_like"/>
    <property type="match status" value="1"/>
</dbReference>
<keyword evidence="16" id="KW-1185">Reference proteome</keyword>
<dbReference type="InterPro" id="IPR003660">
    <property type="entry name" value="HAMP_dom"/>
</dbReference>
<keyword evidence="2" id="KW-1003">Cell membrane</keyword>
<sequence>MNVYIQPDRSGQTGGSMITRLLAVIAAAILLIFSAFALYMDLHQRQQIREDLSISLSLLGQSTSDSIRNWLDARVALITTLSDLATTDPAAEKILPVLKTQAFTGAFENAFVGTADGTFTMWPLTKLPDGFDARTRPWYVKVRDTGTTVLIPPFMNVATKQLTMTLSAPLKPGGTFNGVAAGNFNVKTLSAMIDGIKLGGLGYAFIADAQGTVLIHPQPEMVTKTLKDLFPEQTPAMAPGLQEAQSAAGEALVVFTPIKVPGAEWSLVLVADRDQAFAPLRAFRLSAVIAGAAAALVLLLLLHQGLTRIVARPLAAMTTTMRQLAGGRTDVSIPGAGRQDEIGAMAAAVSIFRDNAVERERLEQEQEAARRAQSERTERVEQAICEFDARISAGLGSVAVSAQRMEETARSLTATAEQSAQDATAAAAATEEASVNVQGVAQSTDLLAASISNISDRAQRSRDVAQQAMSAAEQTDSTVQSLVEATERISQIVGLINDIANQTNLLALNATIEAARAGDAGKGFAVVANEVKSLATQTGRATDDIGRQIGEIQRVSGEVVEAIRGIGQVIGTINSLSGDIALAVDDQGQSTREIAQNVAEAAKGTQEVSRSVIGVTDGSRQTGENAEQVLSAAGDLARQSDALKQDVERFFSHIRSL</sequence>
<dbReference type="SUPFAM" id="SSF58104">
    <property type="entry name" value="Methyl-accepting chemotaxis protein (MCP) signaling domain"/>
    <property type="match status" value="1"/>
</dbReference>
<dbReference type="EMBL" id="JACIIX010000005">
    <property type="protein sequence ID" value="MBB6210397.1"/>
    <property type="molecule type" value="Genomic_DNA"/>
</dbReference>
<dbReference type="SMART" id="SM00283">
    <property type="entry name" value="MA"/>
    <property type="match status" value="1"/>
</dbReference>
<keyword evidence="7 11" id="KW-0472">Membrane</keyword>
<keyword evidence="4" id="KW-0997">Cell inner membrane</keyword>
<dbReference type="Pfam" id="PF02743">
    <property type="entry name" value="dCache_1"/>
    <property type="match status" value="1"/>
</dbReference>
<evidence type="ECO:0000259" key="14">
    <source>
        <dbReference type="PROSITE" id="PS50885"/>
    </source>
</evidence>
<dbReference type="Gene3D" id="1.10.8.500">
    <property type="entry name" value="HAMP domain in histidine kinase"/>
    <property type="match status" value="1"/>
</dbReference>
<dbReference type="PANTHER" id="PTHR32089">
    <property type="entry name" value="METHYL-ACCEPTING CHEMOTAXIS PROTEIN MCPB"/>
    <property type="match status" value="1"/>
</dbReference>
<proteinExistence type="inferred from homology"/>
<dbReference type="InterPro" id="IPR000727">
    <property type="entry name" value="T_SNARE_dom"/>
</dbReference>
<dbReference type="CDD" id="cd12912">
    <property type="entry name" value="PDC2_MCP_like"/>
    <property type="match status" value="1"/>
</dbReference>
<dbReference type="Proteomes" id="UP000544872">
    <property type="component" value="Unassembled WGS sequence"/>
</dbReference>
<dbReference type="CDD" id="cd06225">
    <property type="entry name" value="HAMP"/>
    <property type="match status" value="1"/>
</dbReference>
<dbReference type="Pfam" id="PF00672">
    <property type="entry name" value="HAMP"/>
    <property type="match status" value="1"/>
</dbReference>
<dbReference type="InterPro" id="IPR004089">
    <property type="entry name" value="MCPsignal_dom"/>
</dbReference>
<keyword evidence="3" id="KW-0145">Chemotaxis</keyword>
<comment type="subcellular location">
    <subcellularLocation>
        <location evidence="1">Cell inner membrane</location>
        <topology evidence="1">Multi-pass membrane protein</topology>
    </subcellularLocation>
</comment>
<evidence type="ECO:0000256" key="9">
    <source>
        <dbReference type="ARBA" id="ARBA00029447"/>
    </source>
</evidence>
<gene>
    <name evidence="15" type="ORF">FHS48_001812</name>
</gene>
<dbReference type="Gene3D" id="1.10.287.950">
    <property type="entry name" value="Methyl-accepting chemotaxis protein"/>
    <property type="match status" value="1"/>
</dbReference>
<dbReference type="PANTHER" id="PTHR32089:SF112">
    <property type="entry name" value="LYSOZYME-LIKE PROTEIN-RELATED"/>
    <property type="match status" value="1"/>
</dbReference>
<dbReference type="GO" id="GO:0006935">
    <property type="term" value="P:chemotaxis"/>
    <property type="evidence" value="ECO:0007669"/>
    <property type="project" value="UniProtKB-KW"/>
</dbReference>
<evidence type="ECO:0000256" key="5">
    <source>
        <dbReference type="ARBA" id="ARBA00022692"/>
    </source>
</evidence>
<feature type="domain" description="Methyl-accepting transducer" evidence="12">
    <location>
        <begin position="401"/>
        <end position="637"/>
    </location>
</feature>
<dbReference type="GO" id="GO:0007165">
    <property type="term" value="P:signal transduction"/>
    <property type="evidence" value="ECO:0007669"/>
    <property type="project" value="UniProtKB-KW"/>
</dbReference>
<dbReference type="PROSITE" id="PS50885">
    <property type="entry name" value="HAMP"/>
    <property type="match status" value="1"/>
</dbReference>
<feature type="transmembrane region" description="Helical" evidence="11">
    <location>
        <begin position="20"/>
        <end position="39"/>
    </location>
</feature>
<evidence type="ECO:0000256" key="10">
    <source>
        <dbReference type="PROSITE-ProRule" id="PRU00284"/>
    </source>
</evidence>
<keyword evidence="5 11" id="KW-0812">Transmembrane</keyword>
<dbReference type="SMART" id="SM00304">
    <property type="entry name" value="HAMP"/>
    <property type="match status" value="1"/>
</dbReference>
<comment type="similarity">
    <text evidence="9">Belongs to the methyl-accepting chemotaxis (MCP) protein family.</text>
</comment>
<dbReference type="PROSITE" id="PS50111">
    <property type="entry name" value="CHEMOTAXIS_TRANSDUC_2"/>
    <property type="match status" value="1"/>
</dbReference>